<dbReference type="EMBL" id="CP009220">
    <property type="protein sequence ID" value="ALC05953.1"/>
    <property type="molecule type" value="Genomic_DNA"/>
</dbReference>
<proteinExistence type="predicted"/>
<keyword evidence="2" id="KW-1185">Reference proteome</keyword>
<accession>A0A0M3Q9P5</accession>
<gene>
    <name evidence="1" type="ORF">CDES_07730</name>
</gene>
<protein>
    <submittedName>
        <fullName evidence="1">Putative membrane protein</fullName>
    </submittedName>
</protein>
<dbReference type="STRING" id="931089.CDES_07730"/>
<organism evidence="1 2">
    <name type="scientific">Corynebacterium deserti GIMN1.010</name>
    <dbReference type="NCBI Taxonomy" id="931089"/>
    <lineage>
        <taxon>Bacteria</taxon>
        <taxon>Bacillati</taxon>
        <taxon>Actinomycetota</taxon>
        <taxon>Actinomycetes</taxon>
        <taxon>Mycobacteriales</taxon>
        <taxon>Corynebacteriaceae</taxon>
        <taxon>Corynebacterium</taxon>
    </lineage>
</organism>
<name>A0A0M3Q9P5_9CORY</name>
<dbReference type="PATRIC" id="fig|931089.4.peg.1562"/>
<sequence length="224" mass="25229">MEWASIFISASAFLTALVALAVSYLQLREARTSTGGRGMYMYFRPVQRDDVSPEEAALIDESLFDLTSKNPDIQMTAILLVVEVHGPAAFYEVGPHTWGEAGMPDTPLAFKPVKKLTCESGPTSFVVIIQTDLLPTTKLGVVWLQPWQRGLETSSIRSNLNGDLEEWVFYSRFRKIFAKKGVTGRWRSKKNGPITYGPISQPWQHPSAKSKILFKRRRNAKTDY</sequence>
<evidence type="ECO:0000313" key="1">
    <source>
        <dbReference type="EMBL" id="ALC05953.1"/>
    </source>
</evidence>
<evidence type="ECO:0000313" key="2">
    <source>
        <dbReference type="Proteomes" id="UP000068067"/>
    </source>
</evidence>
<dbReference type="Proteomes" id="UP000068067">
    <property type="component" value="Chromosome"/>
</dbReference>
<reference evidence="1 2" key="1">
    <citation type="submission" date="2014-08" db="EMBL/GenBank/DDBJ databases">
        <title>Complete genome sequence of Corynebacterium deserti GIMN1.010 (=DSM 45689), isolated from desert sand in western China.</title>
        <authorList>
            <person name="Ruckert C."/>
            <person name="Albersmeier A."/>
            <person name="Kalinowski J."/>
        </authorList>
    </citation>
    <scope>NUCLEOTIDE SEQUENCE [LARGE SCALE GENOMIC DNA]</scope>
    <source>
        <strain evidence="1 2">GIMN1.010</strain>
    </source>
</reference>
<dbReference type="AlphaFoldDB" id="A0A0M3Q9P5"/>
<dbReference type="KEGG" id="cdx:CDES_07730"/>